<dbReference type="InterPro" id="IPR005483">
    <property type="entry name" value="CPSase_dom"/>
</dbReference>
<dbReference type="FunFam" id="3.30.470.20:FF:000013">
    <property type="entry name" value="Carbamoyl-phosphate synthase large chain"/>
    <property type="match status" value="1"/>
</dbReference>
<dbReference type="GO" id="GO:0004087">
    <property type="term" value="F:carbamoyl-phosphate synthase (ammonia) activity"/>
    <property type="evidence" value="ECO:0007669"/>
    <property type="project" value="UniProtKB-EC"/>
</dbReference>
<protein>
    <recommendedName>
        <fullName evidence="20">Carbamoyl-phosphate synthase (glutamine-hydrolyzing)</fullName>
    </recommendedName>
</protein>
<dbReference type="AlphaFoldDB" id="A0A8T0SN12"/>
<dbReference type="InterPro" id="IPR033937">
    <property type="entry name" value="MGS_CPS_CarB"/>
</dbReference>
<dbReference type="SUPFAM" id="SSF48108">
    <property type="entry name" value="Carbamoyl phosphate synthetase, large subunit connection domain"/>
    <property type="match status" value="1"/>
</dbReference>
<dbReference type="SMART" id="SM01096">
    <property type="entry name" value="CPSase_L_D3"/>
    <property type="match status" value="1"/>
</dbReference>
<dbReference type="InterPro" id="IPR036897">
    <property type="entry name" value="CarbamoylP_synth_lsu_oligo_sf"/>
</dbReference>
<feature type="domain" description="MGS-like" evidence="17">
    <location>
        <begin position="595"/>
        <end position="737"/>
    </location>
</feature>
<dbReference type="InterPro" id="IPR011761">
    <property type="entry name" value="ATP-grasp"/>
</dbReference>
<comment type="cofactor">
    <cofactor evidence="1">
        <name>Mn(2+)</name>
        <dbReference type="ChEBI" id="CHEBI:29035"/>
    </cofactor>
</comment>
<dbReference type="FunFam" id="3.30.1490.20:FF:000001">
    <property type="entry name" value="Carbamoyl-phosphate synthase large chain"/>
    <property type="match status" value="1"/>
</dbReference>
<keyword evidence="12" id="KW-0665">Pyrimidine biosynthesis</keyword>
<accession>A0A8T0SN12</accession>
<dbReference type="Pfam" id="PF25596">
    <property type="entry name" value="CPSase_L_D1"/>
    <property type="match status" value="1"/>
</dbReference>
<dbReference type="Gene3D" id="3.40.50.1380">
    <property type="entry name" value="Methylglyoxal synthase-like domain"/>
    <property type="match status" value="1"/>
</dbReference>
<dbReference type="FunFam" id="1.10.1030.10:FF:000002">
    <property type="entry name" value="Carbamoyl-phosphate synthase large chain"/>
    <property type="match status" value="1"/>
</dbReference>
<evidence type="ECO:0000256" key="15">
    <source>
        <dbReference type="PROSITE-ProRule" id="PRU00409"/>
    </source>
</evidence>
<keyword evidence="19" id="KW-1185">Reference proteome</keyword>
<evidence type="ECO:0000256" key="9">
    <source>
        <dbReference type="ARBA" id="ARBA00022741"/>
    </source>
</evidence>
<dbReference type="InterPro" id="IPR058047">
    <property type="entry name" value="CPSase_preATP-grasp"/>
</dbReference>
<proteinExistence type="inferred from homology"/>
<dbReference type="PROSITE" id="PS00867">
    <property type="entry name" value="CPSASE_2"/>
    <property type="match status" value="1"/>
</dbReference>
<keyword evidence="6" id="KW-0028">Amino-acid biosynthesis</keyword>
<dbReference type="InterPro" id="IPR016185">
    <property type="entry name" value="PreATP-grasp_dom_sf"/>
</dbReference>
<dbReference type="InterPro" id="IPR005480">
    <property type="entry name" value="CPSase_lsu_oligo"/>
</dbReference>
<dbReference type="CDD" id="cd01424">
    <property type="entry name" value="MGS_CPS_II"/>
    <property type="match status" value="1"/>
</dbReference>
<dbReference type="PANTHER" id="PTHR11405:SF53">
    <property type="entry name" value="CARBAMOYL-PHOSPHATE SYNTHASE [AMMONIA], MITOCHONDRIAL"/>
    <property type="match status" value="1"/>
</dbReference>
<evidence type="ECO:0000256" key="5">
    <source>
        <dbReference type="ARBA" id="ARBA00022598"/>
    </source>
</evidence>
<dbReference type="GO" id="GO:0046872">
    <property type="term" value="F:metal ion binding"/>
    <property type="evidence" value="ECO:0007669"/>
    <property type="project" value="UniProtKB-KW"/>
</dbReference>
<feature type="domain" description="ATP-grasp" evidence="16">
    <location>
        <begin position="335"/>
        <end position="528"/>
    </location>
</feature>
<gene>
    <name evidence="18" type="ORF">PVAP13_5KG342400</name>
</gene>
<dbReference type="Gene3D" id="3.40.50.20">
    <property type="match status" value="1"/>
</dbReference>
<dbReference type="Pfam" id="PF02787">
    <property type="entry name" value="CPSase_L_D3"/>
    <property type="match status" value="1"/>
</dbReference>
<dbReference type="NCBIfam" id="NF009455">
    <property type="entry name" value="PRK12815.1"/>
    <property type="match status" value="1"/>
</dbReference>
<dbReference type="SUPFAM" id="SSF52440">
    <property type="entry name" value="PreATP-grasp domain"/>
    <property type="match status" value="1"/>
</dbReference>
<dbReference type="InterPro" id="IPR013815">
    <property type="entry name" value="ATP_grasp_subdomain_1"/>
</dbReference>
<dbReference type="PROSITE" id="PS00866">
    <property type="entry name" value="CPSASE_1"/>
    <property type="match status" value="1"/>
</dbReference>
<evidence type="ECO:0000256" key="11">
    <source>
        <dbReference type="ARBA" id="ARBA00022842"/>
    </source>
</evidence>
<dbReference type="EMBL" id="CM029045">
    <property type="protein sequence ID" value="KAG2598525.1"/>
    <property type="molecule type" value="Genomic_DNA"/>
</dbReference>
<dbReference type="NCBIfam" id="NF003671">
    <property type="entry name" value="PRK05294.1"/>
    <property type="match status" value="1"/>
</dbReference>
<dbReference type="GO" id="GO:0004088">
    <property type="term" value="F:carbamoyl-phosphate synthase (glutamine-hydrolyzing) activity"/>
    <property type="evidence" value="ECO:0007669"/>
    <property type="project" value="UniProtKB-ARBA"/>
</dbReference>
<dbReference type="FunFam" id="3.40.50.20:FF:000003">
    <property type="entry name" value="Carbamoyl-phosphate synthase large chain"/>
    <property type="match status" value="1"/>
</dbReference>
<keyword evidence="8" id="KW-0677">Repeat</keyword>
<comment type="pathway">
    <text evidence="2">Amino-acid biosynthesis; L-arginine biosynthesis; carbamoyl phosphate from bicarbonate: step 1/1.</text>
</comment>
<dbReference type="Pfam" id="PF02786">
    <property type="entry name" value="CPSase_L_D2"/>
    <property type="match status" value="1"/>
</dbReference>
<evidence type="ECO:0000259" key="16">
    <source>
        <dbReference type="PROSITE" id="PS50975"/>
    </source>
</evidence>
<evidence type="ECO:0000256" key="3">
    <source>
        <dbReference type="ARBA" id="ARBA00009799"/>
    </source>
</evidence>
<dbReference type="PANTHER" id="PTHR11405">
    <property type="entry name" value="CARBAMOYLTRANSFERASE FAMILY MEMBER"/>
    <property type="match status" value="1"/>
</dbReference>
<dbReference type="InterPro" id="IPR011607">
    <property type="entry name" value="MGS-like_dom"/>
</dbReference>
<dbReference type="GO" id="GO:0006221">
    <property type="term" value="P:pyrimidine nucleotide biosynthetic process"/>
    <property type="evidence" value="ECO:0007669"/>
    <property type="project" value="UniProtKB-KW"/>
</dbReference>
<evidence type="ECO:0000256" key="7">
    <source>
        <dbReference type="ARBA" id="ARBA00022723"/>
    </source>
</evidence>
<dbReference type="PROSITE" id="PS51855">
    <property type="entry name" value="MGS"/>
    <property type="match status" value="1"/>
</dbReference>
<keyword evidence="9 15" id="KW-0547">Nucleotide-binding</keyword>
<dbReference type="InterPro" id="IPR036914">
    <property type="entry name" value="MGS-like_dom_sf"/>
</dbReference>
<evidence type="ECO:0008006" key="20">
    <source>
        <dbReference type="Google" id="ProtNLM"/>
    </source>
</evidence>
<dbReference type="FunFam" id="3.40.50.1380:FF:000013">
    <property type="entry name" value="Carbamoyl-phosphate synthase large chain"/>
    <property type="match status" value="1"/>
</dbReference>
<dbReference type="GO" id="GO:0005524">
    <property type="term" value="F:ATP binding"/>
    <property type="evidence" value="ECO:0007669"/>
    <property type="project" value="UniProtKB-UniRule"/>
</dbReference>
<dbReference type="PRINTS" id="PR00098">
    <property type="entry name" value="CPSASE"/>
</dbReference>
<keyword evidence="7" id="KW-0479">Metal-binding</keyword>
<evidence type="ECO:0000256" key="2">
    <source>
        <dbReference type="ARBA" id="ARBA00005077"/>
    </source>
</evidence>
<evidence type="ECO:0000256" key="14">
    <source>
        <dbReference type="ARBA" id="ARBA00047359"/>
    </source>
</evidence>
<dbReference type="GO" id="GO:0006541">
    <property type="term" value="P:glutamine metabolic process"/>
    <property type="evidence" value="ECO:0007669"/>
    <property type="project" value="TreeGrafter"/>
</dbReference>
<dbReference type="InterPro" id="IPR005479">
    <property type="entry name" value="CPAse_ATP-bd"/>
</dbReference>
<evidence type="ECO:0000259" key="17">
    <source>
        <dbReference type="PROSITE" id="PS51855"/>
    </source>
</evidence>
<dbReference type="Gene3D" id="3.30.470.20">
    <property type="entry name" value="ATP-grasp fold, B domain"/>
    <property type="match status" value="2"/>
</dbReference>
<keyword evidence="13" id="KW-0464">Manganese</keyword>
<keyword evidence="11" id="KW-0460">Magnesium</keyword>
<organism evidence="18 19">
    <name type="scientific">Panicum virgatum</name>
    <name type="common">Blackwell switchgrass</name>
    <dbReference type="NCBI Taxonomy" id="38727"/>
    <lineage>
        <taxon>Eukaryota</taxon>
        <taxon>Viridiplantae</taxon>
        <taxon>Streptophyta</taxon>
        <taxon>Embryophyta</taxon>
        <taxon>Tracheophyta</taxon>
        <taxon>Spermatophyta</taxon>
        <taxon>Magnoliopsida</taxon>
        <taxon>Liliopsida</taxon>
        <taxon>Poales</taxon>
        <taxon>Poaceae</taxon>
        <taxon>PACMAD clade</taxon>
        <taxon>Panicoideae</taxon>
        <taxon>Panicodae</taxon>
        <taxon>Paniceae</taxon>
        <taxon>Panicinae</taxon>
        <taxon>Panicum</taxon>
        <taxon>Panicum sect. Hiantes</taxon>
    </lineage>
</organism>
<name>A0A8T0SN12_PANVG</name>
<dbReference type="Pfam" id="PF02142">
    <property type="entry name" value="MGS"/>
    <property type="match status" value="1"/>
</dbReference>
<keyword evidence="4" id="KW-0055">Arginine biosynthesis</keyword>
<dbReference type="Proteomes" id="UP000823388">
    <property type="component" value="Chromosome 5K"/>
</dbReference>
<dbReference type="Gene3D" id="1.10.1030.10">
    <property type="entry name" value="Carbamoyl-phosphate synthetase, large subunit oligomerisation domain"/>
    <property type="match status" value="1"/>
</dbReference>
<keyword evidence="5" id="KW-0436">Ligase</keyword>
<evidence type="ECO:0000256" key="12">
    <source>
        <dbReference type="ARBA" id="ARBA00022975"/>
    </source>
</evidence>
<comment type="similarity">
    <text evidence="3">Belongs to the CarB family.</text>
</comment>
<evidence type="ECO:0000256" key="1">
    <source>
        <dbReference type="ARBA" id="ARBA00001936"/>
    </source>
</evidence>
<keyword evidence="10 15" id="KW-0067">ATP-binding</keyword>
<dbReference type="GO" id="GO:0005737">
    <property type="term" value="C:cytoplasm"/>
    <property type="evidence" value="ECO:0007669"/>
    <property type="project" value="TreeGrafter"/>
</dbReference>
<dbReference type="SMART" id="SM00851">
    <property type="entry name" value="MGS"/>
    <property type="match status" value="1"/>
</dbReference>
<dbReference type="SUPFAM" id="SSF52335">
    <property type="entry name" value="Methylglyoxal synthase-like"/>
    <property type="match status" value="1"/>
</dbReference>
<evidence type="ECO:0000256" key="4">
    <source>
        <dbReference type="ARBA" id="ARBA00022571"/>
    </source>
</evidence>
<sequence>MQIPRFAFEKFPGSEPILTTQMKSVGEAMALGRTFQESFQKAVRSLETGFAGWGCGPIKELDWDWEKIKYSLRVPNPDRIHAIYAAFKKGMRVEDIHEISFIDKWFLTELKELVDVEQFLVSRSLDQLSKDDLYQVKRRGFSDKQIAFATSSSESDVRSRRLALGVTPTYKRVDTCAAEFEANTPYMYSSYEYECESAPTNRKKVLILGGGPNRIGQGIEFDYCCCHASFALREAGFETIMMNSNPETVSTDYDTSDRLYFEPLTVEDVSNVLDLERPDGIIVQFGGQTPLKLALPIQQYIEENKMVSASGTGNVKIWGTSPDSIDAAEDRKRFNAILEELGIEQPKGGIARSESDALAIASEIGYPVVVRPSYVLGGRAMEIVYNDEKLIKYLATAVQVDPERPVLVDKYLIDAVEIDIDALADSAGNVVIGGIMEHIEQAGIHSGDSACSLPTRTVSAQCLEVIRSWTTKLAKRLNVCGLMNCQYAISTSGEVFLLEANPRASRTVPFVSKAIGHPLAKYASLVMSGVSLAELGFTQEVVPKHISVKEAVLPFEKFQGCDILLGPEMRSTGEVMGIDYEFSGAFAKAQIAAGQKLPSNGTVFLSLNDLTKRHLAEIGRGFRNLGFNIIATSGTAKVLQLEGIPVEPVLKIHEGRPNARDMLENDQIQVMVITSSGDALDSKDGLQLRRLALAYKIPIITTVDGARATMDAIKSLEKNKSVKILALQDYFQTADASPDLQAAPQTTP</sequence>
<comment type="caution">
    <text evidence="18">The sequence shown here is derived from an EMBL/GenBank/DDBJ whole genome shotgun (WGS) entry which is preliminary data.</text>
</comment>
<evidence type="ECO:0000256" key="13">
    <source>
        <dbReference type="ARBA" id="ARBA00023211"/>
    </source>
</evidence>
<dbReference type="SUPFAM" id="SSF56059">
    <property type="entry name" value="Glutathione synthetase ATP-binding domain-like"/>
    <property type="match status" value="2"/>
</dbReference>
<evidence type="ECO:0000256" key="8">
    <source>
        <dbReference type="ARBA" id="ARBA00022737"/>
    </source>
</evidence>
<evidence type="ECO:0000256" key="10">
    <source>
        <dbReference type="ARBA" id="ARBA00022840"/>
    </source>
</evidence>
<dbReference type="Gene3D" id="3.30.1490.20">
    <property type="entry name" value="ATP-grasp fold, A domain"/>
    <property type="match status" value="1"/>
</dbReference>
<dbReference type="PROSITE" id="PS50975">
    <property type="entry name" value="ATP_GRASP"/>
    <property type="match status" value="1"/>
</dbReference>
<evidence type="ECO:0000313" key="18">
    <source>
        <dbReference type="EMBL" id="KAG2598525.1"/>
    </source>
</evidence>
<comment type="catalytic activity">
    <reaction evidence="14">
        <text>hydrogencarbonate + NH4(+) + 2 ATP = carbamoyl phosphate + 2 ADP + phosphate + 2 H(+)</text>
        <dbReference type="Rhea" id="RHEA:18029"/>
        <dbReference type="ChEBI" id="CHEBI:15378"/>
        <dbReference type="ChEBI" id="CHEBI:17544"/>
        <dbReference type="ChEBI" id="CHEBI:28938"/>
        <dbReference type="ChEBI" id="CHEBI:30616"/>
        <dbReference type="ChEBI" id="CHEBI:43474"/>
        <dbReference type="ChEBI" id="CHEBI:58228"/>
        <dbReference type="ChEBI" id="CHEBI:456216"/>
        <dbReference type="EC" id="6.3.4.16"/>
    </reaction>
</comment>
<evidence type="ECO:0000313" key="19">
    <source>
        <dbReference type="Proteomes" id="UP000823388"/>
    </source>
</evidence>
<reference evidence="18" key="1">
    <citation type="submission" date="2020-05" db="EMBL/GenBank/DDBJ databases">
        <title>WGS assembly of Panicum virgatum.</title>
        <authorList>
            <person name="Lovell J.T."/>
            <person name="Jenkins J."/>
            <person name="Shu S."/>
            <person name="Juenger T.E."/>
            <person name="Schmutz J."/>
        </authorList>
    </citation>
    <scope>NUCLEOTIDE SEQUENCE</scope>
    <source>
        <strain evidence="18">AP13</strain>
    </source>
</reference>
<evidence type="ECO:0000256" key="6">
    <source>
        <dbReference type="ARBA" id="ARBA00022605"/>
    </source>
</evidence>
<dbReference type="GO" id="GO:0006526">
    <property type="term" value="P:L-arginine biosynthetic process"/>
    <property type="evidence" value="ECO:0007669"/>
    <property type="project" value="UniProtKB-KW"/>
</dbReference>